<dbReference type="PANTHER" id="PTHR14084">
    <property type="entry name" value="KYNURENINASE"/>
    <property type="match status" value="1"/>
</dbReference>
<dbReference type="SUPFAM" id="SSF53383">
    <property type="entry name" value="PLP-dependent transferases"/>
    <property type="match status" value="1"/>
</dbReference>
<dbReference type="AlphaFoldDB" id="A0A6J6DE38"/>
<evidence type="ECO:0000313" key="4">
    <source>
        <dbReference type="EMBL" id="CAB4562267.1"/>
    </source>
</evidence>
<keyword evidence="3" id="KW-0663">Pyridoxal phosphate</keyword>
<dbReference type="GO" id="GO:0043420">
    <property type="term" value="P:anthranilate metabolic process"/>
    <property type="evidence" value="ECO:0007669"/>
    <property type="project" value="TreeGrafter"/>
</dbReference>
<evidence type="ECO:0000256" key="3">
    <source>
        <dbReference type="ARBA" id="ARBA00022898"/>
    </source>
</evidence>
<dbReference type="GO" id="GO:0009435">
    <property type="term" value="P:NAD+ biosynthetic process"/>
    <property type="evidence" value="ECO:0007669"/>
    <property type="project" value="InterPro"/>
</dbReference>
<dbReference type="EMBL" id="CAEZTI010000071">
    <property type="protein sequence ID" value="CAB4562267.1"/>
    <property type="molecule type" value="Genomic_DNA"/>
</dbReference>
<protein>
    <submittedName>
        <fullName evidence="4">Unannotated protein</fullName>
    </submittedName>
</protein>
<reference evidence="4" key="1">
    <citation type="submission" date="2020-05" db="EMBL/GenBank/DDBJ databases">
        <authorList>
            <person name="Chiriac C."/>
            <person name="Salcher M."/>
            <person name="Ghai R."/>
            <person name="Kavagutti S V."/>
        </authorList>
    </citation>
    <scope>NUCLEOTIDE SEQUENCE</scope>
</reference>
<dbReference type="GO" id="GO:0005737">
    <property type="term" value="C:cytoplasm"/>
    <property type="evidence" value="ECO:0007669"/>
    <property type="project" value="InterPro"/>
</dbReference>
<dbReference type="PANTHER" id="PTHR14084:SF0">
    <property type="entry name" value="KYNURENINASE"/>
    <property type="match status" value="1"/>
</dbReference>
<gene>
    <name evidence="4" type="ORF">UFOPK1619_00466</name>
</gene>
<name>A0A6J6DE38_9ZZZZ</name>
<dbReference type="Gene3D" id="3.40.640.10">
    <property type="entry name" value="Type I PLP-dependent aspartate aminotransferase-like (Major domain)"/>
    <property type="match status" value="1"/>
</dbReference>
<organism evidence="4">
    <name type="scientific">freshwater metagenome</name>
    <dbReference type="NCBI Taxonomy" id="449393"/>
    <lineage>
        <taxon>unclassified sequences</taxon>
        <taxon>metagenomes</taxon>
        <taxon>ecological metagenomes</taxon>
    </lineage>
</organism>
<dbReference type="InterPro" id="IPR015421">
    <property type="entry name" value="PyrdxlP-dep_Trfase_major"/>
</dbReference>
<dbReference type="Gene3D" id="3.90.1150.10">
    <property type="entry name" value="Aspartate Aminotransferase, domain 1"/>
    <property type="match status" value="1"/>
</dbReference>
<evidence type="ECO:0000256" key="2">
    <source>
        <dbReference type="ARBA" id="ARBA00022801"/>
    </source>
</evidence>
<dbReference type="InterPro" id="IPR015424">
    <property type="entry name" value="PyrdxlP-dep_Trfase"/>
</dbReference>
<dbReference type="Pfam" id="PF22580">
    <property type="entry name" value="KYNU_C"/>
    <property type="match status" value="1"/>
</dbReference>
<dbReference type="PIRSF" id="PIRSF038800">
    <property type="entry name" value="KYNU"/>
    <property type="match status" value="1"/>
</dbReference>
<dbReference type="GO" id="GO:0019441">
    <property type="term" value="P:L-tryptophan catabolic process to kynurenine"/>
    <property type="evidence" value="ECO:0007669"/>
    <property type="project" value="TreeGrafter"/>
</dbReference>
<dbReference type="InterPro" id="IPR015422">
    <property type="entry name" value="PyrdxlP-dep_Trfase_small"/>
</dbReference>
<sequence>MSWSTFADRAAALDAADSLAPIRLLFDIPKDVVYFDGNSLGPMTIRSREVLDHTINVEWRERLIRSWNEDWLAMPLRIGNKIAPIIGAAPDTVIACDNTSINLHKALMAAVALRPGRTEIVIDINNFPTDIYIAQSVADQHGLQLVAVPAEEIASAISERTAVVTATHVDYRSANILDAATITQTAHQHGALMVWDLAHTTGAVPFNASELDIDFAVGCGYKYLNGGPGAPAFIYVAPRLLESASQPLQGWWGHALPFEFELAYRPAGGISRFLTGTANVLSMKSLEAALEVFDSVPMSDIRAKNQSLTSFFVEIYDEFLADQGFSLRSPRDAKKRGSHVALGYADGKSLLETLTAQGILADFRPPDLIRVGFSALYNTHRDALELAKRLSPIDLL</sequence>
<proteinExistence type="predicted"/>
<keyword evidence="2" id="KW-0378">Hydrolase</keyword>
<dbReference type="GO" id="GO:0030170">
    <property type="term" value="F:pyridoxal phosphate binding"/>
    <property type="evidence" value="ECO:0007669"/>
    <property type="project" value="InterPro"/>
</dbReference>
<keyword evidence="1" id="KW-0662">Pyridine nucleotide biosynthesis</keyword>
<dbReference type="InterPro" id="IPR010111">
    <property type="entry name" value="Kynureninase"/>
</dbReference>
<dbReference type="GO" id="GO:0030429">
    <property type="term" value="F:kynureninase activity"/>
    <property type="evidence" value="ECO:0007669"/>
    <property type="project" value="InterPro"/>
</dbReference>
<dbReference type="NCBIfam" id="TIGR01814">
    <property type="entry name" value="kynureninase"/>
    <property type="match status" value="1"/>
</dbReference>
<evidence type="ECO:0000256" key="1">
    <source>
        <dbReference type="ARBA" id="ARBA00022642"/>
    </source>
</evidence>
<accession>A0A6J6DE38</accession>